<keyword evidence="2" id="KW-0732">Signal</keyword>
<evidence type="ECO:0000256" key="2">
    <source>
        <dbReference type="SAM" id="SignalP"/>
    </source>
</evidence>
<feature type="transmembrane region" description="Helical" evidence="1">
    <location>
        <begin position="53"/>
        <end position="82"/>
    </location>
</feature>
<name>A0A6V7PKE8_ANACO</name>
<feature type="transmembrane region" description="Helical" evidence="1">
    <location>
        <begin position="243"/>
        <end position="270"/>
    </location>
</feature>
<feature type="transmembrane region" description="Helical" evidence="1">
    <location>
        <begin position="216"/>
        <end position="237"/>
    </location>
</feature>
<protein>
    <recommendedName>
        <fullName evidence="4">Membrane protein YjcL</fullName>
    </recommendedName>
</protein>
<evidence type="ECO:0008006" key="4">
    <source>
        <dbReference type="Google" id="ProtNLM"/>
    </source>
</evidence>
<dbReference type="PANTHER" id="PTHR34289">
    <property type="entry name" value="PROTEIN, PUTATIVE (DUF819)-RELATED"/>
    <property type="match status" value="1"/>
</dbReference>
<keyword evidence="1" id="KW-1133">Transmembrane helix</keyword>
<evidence type="ECO:0000256" key="1">
    <source>
        <dbReference type="SAM" id="Phobius"/>
    </source>
</evidence>
<dbReference type="PANTHER" id="PTHR34289:SF3">
    <property type="entry name" value="PROTEIN, PUTATIVE (DUF819)-RELATED"/>
    <property type="match status" value="1"/>
</dbReference>
<keyword evidence="1" id="KW-0472">Membrane</keyword>
<feature type="chain" id="PRO_5027601359" description="Membrane protein YjcL" evidence="2">
    <location>
        <begin position="32"/>
        <end position="273"/>
    </location>
</feature>
<organism evidence="3">
    <name type="scientific">Ananas comosus var. bracteatus</name>
    <name type="common">red pineapple</name>
    <dbReference type="NCBI Taxonomy" id="296719"/>
    <lineage>
        <taxon>Eukaryota</taxon>
        <taxon>Viridiplantae</taxon>
        <taxon>Streptophyta</taxon>
        <taxon>Embryophyta</taxon>
        <taxon>Tracheophyta</taxon>
        <taxon>Spermatophyta</taxon>
        <taxon>Magnoliopsida</taxon>
        <taxon>Liliopsida</taxon>
        <taxon>Poales</taxon>
        <taxon>Bromeliaceae</taxon>
        <taxon>Bromelioideae</taxon>
        <taxon>Ananas</taxon>
    </lineage>
</organism>
<feature type="transmembrane region" description="Helical" evidence="1">
    <location>
        <begin position="141"/>
        <end position="164"/>
    </location>
</feature>
<dbReference type="InterPro" id="IPR008537">
    <property type="entry name" value="DUF819"/>
</dbReference>
<feature type="signal peptide" evidence="2">
    <location>
        <begin position="1"/>
        <end position="31"/>
    </location>
</feature>
<feature type="transmembrane region" description="Helical" evidence="1">
    <location>
        <begin position="184"/>
        <end position="204"/>
    </location>
</feature>
<dbReference type="EMBL" id="LR862148">
    <property type="protein sequence ID" value="CAD1831118.1"/>
    <property type="molecule type" value="Genomic_DNA"/>
</dbReference>
<reference evidence="3" key="1">
    <citation type="submission" date="2020-07" db="EMBL/GenBank/DDBJ databases">
        <authorList>
            <person name="Lin J."/>
        </authorList>
    </citation>
    <scope>NUCLEOTIDE SEQUENCE</scope>
</reference>
<accession>A0A6V7PKE8</accession>
<dbReference type="AlphaFoldDB" id="A0A6V7PKE8"/>
<gene>
    <name evidence="3" type="ORF">CB5_LOCUS14329</name>
</gene>
<evidence type="ECO:0000313" key="3">
    <source>
        <dbReference type="EMBL" id="CAD1831118.1"/>
    </source>
</evidence>
<dbReference type="Pfam" id="PF05684">
    <property type="entry name" value="DUF819"/>
    <property type="match status" value="1"/>
</dbReference>
<keyword evidence="1" id="KW-0812">Transmembrane</keyword>
<proteinExistence type="predicted"/>
<sequence>MSRSERTKLGSTLSGALVSTLVGLAASSAGSSPPTLQHIEWCWTVNFVAVSEALGISPSVLAAGVAVDNVICAVYFTLLFALASKVPPEATTSTAGVQLDSESKRENKLPVRQSATAIAVSFAICKVAAYITNKLGIQGGILPCVTAIVVAMATFFPSQIGALAPAGVLRGGGANGSISNALTTAPSIFLFASVQVLVHLIVILGVGRLLRFDLKLLLIASNANVGGLTTACAMATAKGWSSMIIPGILAGIFGIAIATFLGIGFGLFVLRHF</sequence>